<keyword evidence="2" id="KW-0547">Nucleotide-binding</keyword>
<evidence type="ECO:0000256" key="2">
    <source>
        <dbReference type="ARBA" id="ARBA00022741"/>
    </source>
</evidence>
<evidence type="ECO:0000256" key="4">
    <source>
        <dbReference type="ARBA" id="ARBA00048359"/>
    </source>
</evidence>
<feature type="domain" description="Zinc finger FPG/IleRS-type" evidence="5">
    <location>
        <begin position="107"/>
        <end position="134"/>
    </location>
</feature>
<dbReference type="Gene3D" id="1.10.730.20">
    <property type="match status" value="1"/>
</dbReference>
<dbReference type="EMBL" id="JAAGRR010000080">
    <property type="protein sequence ID" value="NDY42727.1"/>
    <property type="molecule type" value="Genomic_DNA"/>
</dbReference>
<evidence type="ECO:0000259" key="5">
    <source>
        <dbReference type="Pfam" id="PF06827"/>
    </source>
</evidence>
<dbReference type="PANTHER" id="PTHR42765:SF1">
    <property type="entry name" value="ISOLEUCINE--TRNA LIGASE, MITOCHONDRIAL"/>
    <property type="match status" value="1"/>
</dbReference>
<dbReference type="AlphaFoldDB" id="A0A6N9TTG4"/>
<dbReference type="SUPFAM" id="SSF47323">
    <property type="entry name" value="Anticodon-binding domain of a subclass of class I aminoacyl-tRNA synthetases"/>
    <property type="match status" value="1"/>
</dbReference>
<proteinExistence type="predicted"/>
<dbReference type="GO" id="GO:0005829">
    <property type="term" value="C:cytosol"/>
    <property type="evidence" value="ECO:0007669"/>
    <property type="project" value="TreeGrafter"/>
</dbReference>
<keyword evidence="1 6" id="KW-0436">Ligase</keyword>
<sequence>FPDPPELPLPDGFEAHWERVWALRAEFTKALELARTEKRIGLALDAGVRVRAPGEFDAFVREHRALLETVTLVSALEPADALDPALGPVWKSEAIPGLEVQVRPAPGEKCPRCWTWRTDLGADPAHPEVCGRCAGVLAELAPPEAG</sequence>
<feature type="non-terminal residue" evidence="6">
    <location>
        <position position="1"/>
    </location>
</feature>
<dbReference type="PANTHER" id="PTHR42765">
    <property type="entry name" value="SOLEUCYL-TRNA SYNTHETASE"/>
    <property type="match status" value="1"/>
</dbReference>
<dbReference type="Pfam" id="PF06827">
    <property type="entry name" value="zf-FPG_IleRS"/>
    <property type="match status" value="1"/>
</dbReference>
<dbReference type="GO" id="GO:0006428">
    <property type="term" value="P:isoleucyl-tRNA aminoacylation"/>
    <property type="evidence" value="ECO:0007669"/>
    <property type="project" value="TreeGrafter"/>
</dbReference>
<evidence type="ECO:0000313" key="6">
    <source>
        <dbReference type="EMBL" id="NDY42727.1"/>
    </source>
</evidence>
<comment type="caution">
    <text evidence="6">The sequence shown here is derived from an EMBL/GenBank/DDBJ whole genome shotgun (WGS) entry which is preliminary data.</text>
</comment>
<comment type="catalytic activity">
    <reaction evidence="4">
        <text>tRNA(Ile) + L-isoleucine + ATP = L-isoleucyl-tRNA(Ile) + AMP + diphosphate</text>
        <dbReference type="Rhea" id="RHEA:11060"/>
        <dbReference type="Rhea" id="RHEA-COMP:9666"/>
        <dbReference type="Rhea" id="RHEA-COMP:9695"/>
        <dbReference type="ChEBI" id="CHEBI:30616"/>
        <dbReference type="ChEBI" id="CHEBI:33019"/>
        <dbReference type="ChEBI" id="CHEBI:58045"/>
        <dbReference type="ChEBI" id="CHEBI:78442"/>
        <dbReference type="ChEBI" id="CHEBI:78528"/>
        <dbReference type="ChEBI" id="CHEBI:456215"/>
        <dbReference type="EC" id="6.1.1.5"/>
    </reaction>
</comment>
<dbReference type="Proteomes" id="UP000469346">
    <property type="component" value="Unassembled WGS sequence"/>
</dbReference>
<evidence type="ECO:0000313" key="7">
    <source>
        <dbReference type="Proteomes" id="UP000469346"/>
    </source>
</evidence>
<keyword evidence="3" id="KW-0067">ATP-binding</keyword>
<dbReference type="RefSeq" id="WP_309474810.1">
    <property type="nucleotide sequence ID" value="NZ_JAAGRR010000080.1"/>
</dbReference>
<name>A0A6N9TTG4_DISTH</name>
<dbReference type="InterPro" id="IPR010663">
    <property type="entry name" value="Znf_FPG/IleRS"/>
</dbReference>
<evidence type="ECO:0000256" key="1">
    <source>
        <dbReference type="ARBA" id="ARBA00022598"/>
    </source>
</evidence>
<evidence type="ECO:0000256" key="3">
    <source>
        <dbReference type="ARBA" id="ARBA00022840"/>
    </source>
</evidence>
<keyword evidence="7" id="KW-1185">Reference proteome</keyword>
<protein>
    <submittedName>
        <fullName evidence="6">Isoleucine--tRNA ligase</fullName>
        <ecNumber evidence="6">6.1.1.5</ecNumber>
    </submittedName>
</protein>
<organism evidence="6 7">
    <name type="scientific">Dissulfurirhabdus thermomarina</name>
    <dbReference type="NCBI Taxonomy" id="1765737"/>
    <lineage>
        <taxon>Bacteria</taxon>
        <taxon>Deltaproteobacteria</taxon>
        <taxon>Dissulfurirhabdaceae</taxon>
        <taxon>Dissulfurirhabdus</taxon>
    </lineage>
</organism>
<dbReference type="InterPro" id="IPR009080">
    <property type="entry name" value="tRNAsynth_Ia_anticodon-bd"/>
</dbReference>
<dbReference type="EC" id="6.1.1.5" evidence="6"/>
<reference evidence="6 7" key="1">
    <citation type="submission" date="2020-02" db="EMBL/GenBank/DDBJ databases">
        <title>Comparative genomics of sulfur disproportionating microorganisms.</title>
        <authorList>
            <person name="Ward L.M."/>
            <person name="Bertran E."/>
            <person name="Johnston D.T."/>
        </authorList>
    </citation>
    <scope>NUCLEOTIDE SEQUENCE [LARGE SCALE GENOMIC DNA]</scope>
    <source>
        <strain evidence="6 7">DSM 100025</strain>
    </source>
</reference>
<dbReference type="GO" id="GO:0004822">
    <property type="term" value="F:isoleucine-tRNA ligase activity"/>
    <property type="evidence" value="ECO:0007669"/>
    <property type="project" value="UniProtKB-EC"/>
</dbReference>
<accession>A0A6N9TTG4</accession>
<dbReference type="InterPro" id="IPR050081">
    <property type="entry name" value="Ile-tRNA_ligase"/>
</dbReference>
<dbReference type="GO" id="GO:0005524">
    <property type="term" value="F:ATP binding"/>
    <property type="evidence" value="ECO:0007669"/>
    <property type="project" value="UniProtKB-KW"/>
</dbReference>
<gene>
    <name evidence="6" type="primary">ileS</name>
    <name evidence="6" type="ORF">G3N55_07720</name>
</gene>